<sequence length="223" mass="24112">MAIIRGLTLALALAGLAGNVSAGAWPREEGSLFVSSLARLSWPQDVTTWTSYEPTGEYYTLYVEYGLTERLTVGLDLGRAISGGGKDVAFLRMPLGRADRRLKLAAELGLGQIEGAMVLRPGLSLGLGFRHGWLSADGLAGISLGSGETDYKLDLTWGLNLWEERKLIVQFQTGQQFGDPAFVRIEPTIVQPLTKRLKTQIGGSYGLLGDTSMGLTFGLWAEF</sequence>
<proteinExistence type="predicted"/>
<evidence type="ECO:0000256" key="1">
    <source>
        <dbReference type="SAM" id="SignalP"/>
    </source>
</evidence>
<keyword evidence="3" id="KW-1185">Reference proteome</keyword>
<keyword evidence="1" id="KW-0732">Signal</keyword>
<dbReference type="RefSeq" id="WP_007793866.1">
    <property type="nucleotide sequence ID" value="NZ_DS022276.1"/>
</dbReference>
<evidence type="ECO:0000313" key="2">
    <source>
        <dbReference type="EMBL" id="EAU46048.1"/>
    </source>
</evidence>
<dbReference type="STRING" id="314265.R2601_11274"/>
<protein>
    <submittedName>
        <fullName evidence="2">Uncharacterized protein</fullName>
    </submittedName>
</protein>
<dbReference type="eggNOG" id="ENOG50307R7">
    <property type="taxonomic scope" value="Bacteria"/>
</dbReference>
<dbReference type="Proteomes" id="UP000006230">
    <property type="component" value="Unassembled WGS sequence"/>
</dbReference>
<comment type="caution">
    <text evidence="2">The sequence shown here is derived from an EMBL/GenBank/DDBJ whole genome shotgun (WGS) entry which is preliminary data.</text>
</comment>
<gene>
    <name evidence="2" type="ORF">R2601_11274</name>
</gene>
<name>Q0FPI0_SALBH</name>
<dbReference type="HOGENOM" id="CLU_085059_0_0_5"/>
<dbReference type="EMBL" id="AATQ01000018">
    <property type="protein sequence ID" value="EAU46048.1"/>
    <property type="molecule type" value="Genomic_DNA"/>
</dbReference>
<reference evidence="2 3" key="1">
    <citation type="journal article" date="2010" name="J. Bacteriol.">
        <title>Genome sequences of Pelagibaca bermudensis HTCC2601T and Maritimibacter alkaliphilus HTCC2654T, the type strains of two marine Roseobacter genera.</title>
        <authorList>
            <person name="Thrash J.C."/>
            <person name="Cho J.C."/>
            <person name="Ferriera S."/>
            <person name="Johnson J."/>
            <person name="Vergin K.L."/>
            <person name="Giovannoni S.J."/>
        </authorList>
    </citation>
    <scope>NUCLEOTIDE SEQUENCE [LARGE SCALE GENOMIC DNA]</scope>
    <source>
        <strain evidence="3">DSM 26914 / JCM 13377 / KCTC 12554 / HTCC2601</strain>
    </source>
</reference>
<feature type="signal peptide" evidence="1">
    <location>
        <begin position="1"/>
        <end position="22"/>
    </location>
</feature>
<evidence type="ECO:0000313" key="3">
    <source>
        <dbReference type="Proteomes" id="UP000006230"/>
    </source>
</evidence>
<organism evidence="2 3">
    <name type="scientific">Salipiger bermudensis (strain DSM 26914 / JCM 13377 / KCTC 12554 / HTCC2601)</name>
    <name type="common">Pelagibaca bermudensis</name>
    <dbReference type="NCBI Taxonomy" id="314265"/>
    <lineage>
        <taxon>Bacteria</taxon>
        <taxon>Pseudomonadati</taxon>
        <taxon>Pseudomonadota</taxon>
        <taxon>Alphaproteobacteria</taxon>
        <taxon>Rhodobacterales</taxon>
        <taxon>Roseobacteraceae</taxon>
        <taxon>Salipiger</taxon>
    </lineage>
</organism>
<feature type="chain" id="PRO_5004171879" evidence="1">
    <location>
        <begin position="23"/>
        <end position="223"/>
    </location>
</feature>
<accession>Q0FPI0</accession>
<dbReference type="AlphaFoldDB" id="Q0FPI0"/>